<reference evidence="2" key="1">
    <citation type="submission" date="2016-03" db="EMBL/GenBank/DDBJ databases">
        <title>Complete genome sequence of the type strain Actinoalloteichus hymeniacidonis DSM 45092.</title>
        <authorList>
            <person name="Schaffert L."/>
            <person name="Albersmeier A."/>
            <person name="Winkler A."/>
            <person name="Kalinowski J."/>
            <person name="Zotchev S."/>
            <person name="Ruckert C."/>
        </authorList>
    </citation>
    <scope>NUCLEOTIDE SEQUENCE [LARGE SCALE GENOMIC DNA]</scope>
    <source>
        <strain evidence="2">HPA177(T) (DSM 45092(T))</strain>
    </source>
</reference>
<name>A0AAC9MZ68_9PSEU</name>
<sequence length="1111" mass="120111">MSASEEPRADEPGEETVTSFIDSLDSLSFPARMQAITEHARALSHDDYVALHTALDNGTSEDERFLALQLAVVRRDLIGVERALADPVLRRRALSAAIRLPVSDLALTSVVTMGSRRDRIATYGVLRLSRRRALADSLVPLVLERYGRVELAELLVACSASVVARWLPGVEPSPGLLGRLARTAPEPVARFLAFEIARRERHAQVCWLRARSAALTVLATRYPSVLAEATARYGDAMRALVHVDADSYLDALLTRPALLIRELREGEPVHSRSLALSKAARTAIAELPTTEVAALLRLFVNGSTRASVLAAVALQDRRKCFDLVYPAGESPISTMGEELRVLPSADRVELAERILSANTGVRDLGWYRLAITSALPYDRAEPLLRTATSSHRYQQRRAAWMALLRCAAAERDPQAFASAVCSADRAWHDQDRIRSSVLQVLVETPARLSSEIPIRVFWEAVTATVGARDAAPRTCDLLARWLTRELTSSASRAQADRVVDLGKLLARVYADERTSVEFPARIPLPAGSVARLWTAIREQVIAGVRAHRFDLALRVARLFGTRLAAVPELDRLIGDIARTAVDSADRAAAANRWVTVDGLREQRVGELVSHDPSLGMVDRLWEVVVTRRTDLLDRMLAAGQSLPPVASGCHGRWTAAQRSSMQTRAMSVIENPTAGIRERAAAVELVSEGAALLSIVESAPQPIAAAALEALGRSVPVRMRSEQVLPVLLRHAAAASGPAPRAAVRALGSAVDGLPGDLAVDLLRPVVLDRSGSLGAAKEAVRVLGARQPVGALDLLVEAWADPGVHRDLRAAMAVALVGYLGTSEKISALLIEAIRGPAAVRTAVLSCGADSFTADRQGSWAGLLATVVDGLSPTDDPALCCEVVSAYEQCWRTEPRAVDRLSRLVGADAPREVAEAVWQLVLRTRRPTAVTGLVDRLVADIGSPDRGVAAAAWQRLKEMTNLPMWDRKAIDRQTVQALIDGCRAVGMQVSVATLTARLAADSLSGPPDPALWDELIAAIDERPARWPGKVMRWAGYVSANLDTVRVIIRHLLGQAGSIPGQLAVGVVALGARQAKLTDEWINLIDDLTQHQDPDVREAARSVRADRWLTG</sequence>
<dbReference type="EMBL" id="CP014859">
    <property type="protein sequence ID" value="AOS64050.1"/>
    <property type="molecule type" value="Genomic_DNA"/>
</dbReference>
<evidence type="ECO:0000313" key="2">
    <source>
        <dbReference type="Proteomes" id="UP000095210"/>
    </source>
</evidence>
<gene>
    <name evidence="1" type="ORF">TL08_16250</name>
</gene>
<dbReference type="RefSeq" id="WP_157421124.1">
    <property type="nucleotide sequence ID" value="NZ_CP014859.1"/>
</dbReference>
<dbReference type="SUPFAM" id="SSF48371">
    <property type="entry name" value="ARM repeat"/>
    <property type="match status" value="1"/>
</dbReference>
<dbReference type="InterPro" id="IPR016024">
    <property type="entry name" value="ARM-type_fold"/>
</dbReference>
<proteinExistence type="predicted"/>
<accession>A0AAC9MZ68</accession>
<protein>
    <submittedName>
        <fullName evidence="1">Uncharacterized protein</fullName>
    </submittedName>
</protein>
<dbReference type="AlphaFoldDB" id="A0AAC9MZ68"/>
<organism evidence="1 2">
    <name type="scientific">Actinoalloteichus hymeniacidonis</name>
    <dbReference type="NCBI Taxonomy" id="340345"/>
    <lineage>
        <taxon>Bacteria</taxon>
        <taxon>Bacillati</taxon>
        <taxon>Actinomycetota</taxon>
        <taxon>Actinomycetes</taxon>
        <taxon>Pseudonocardiales</taxon>
        <taxon>Pseudonocardiaceae</taxon>
        <taxon>Actinoalloteichus</taxon>
    </lineage>
</organism>
<evidence type="ECO:0000313" key="1">
    <source>
        <dbReference type="EMBL" id="AOS64050.1"/>
    </source>
</evidence>
<dbReference type="Proteomes" id="UP000095210">
    <property type="component" value="Chromosome"/>
</dbReference>
<dbReference type="KEGG" id="ahm:TL08_16250"/>
<keyword evidence="2" id="KW-1185">Reference proteome</keyword>